<keyword evidence="8" id="KW-0472">Membrane</keyword>
<dbReference type="InterPro" id="IPR001254">
    <property type="entry name" value="Trypsin_dom"/>
</dbReference>
<dbReference type="PROSITE" id="PS00135">
    <property type="entry name" value="TRYPSIN_SER"/>
    <property type="match status" value="1"/>
</dbReference>
<comment type="subcellular location">
    <subcellularLocation>
        <location evidence="1">Secreted</location>
    </subcellularLocation>
</comment>
<evidence type="ECO:0000256" key="7">
    <source>
        <dbReference type="RuleBase" id="RU363034"/>
    </source>
</evidence>
<accession>A0A5E4NT86</accession>
<dbReference type="InterPro" id="IPR009003">
    <property type="entry name" value="Peptidase_S1_PA"/>
</dbReference>
<keyword evidence="11" id="KW-1185">Reference proteome</keyword>
<keyword evidence="4 7" id="KW-0378">Hydrolase</keyword>
<evidence type="ECO:0000256" key="1">
    <source>
        <dbReference type="ARBA" id="ARBA00004613"/>
    </source>
</evidence>
<dbReference type="PROSITE" id="PS00134">
    <property type="entry name" value="TRYPSIN_HIS"/>
    <property type="match status" value="1"/>
</dbReference>
<dbReference type="InterPro" id="IPR033116">
    <property type="entry name" value="TRYPSIN_SER"/>
</dbReference>
<keyword evidence="5 7" id="KW-0720">Serine protease</keyword>
<dbReference type="FunFam" id="2.40.10.10:FF:000015">
    <property type="entry name" value="Atrial natriuretic peptide-converting enzyme"/>
    <property type="match status" value="1"/>
</dbReference>
<dbReference type="PRINTS" id="PR00722">
    <property type="entry name" value="CHYMOTRYPSIN"/>
</dbReference>
<feature type="domain" description="Peptidase S1" evidence="9">
    <location>
        <begin position="158"/>
        <end position="406"/>
    </location>
</feature>
<dbReference type="Gene3D" id="2.40.10.10">
    <property type="entry name" value="Trypsin-like serine proteases"/>
    <property type="match status" value="3"/>
</dbReference>
<name>A0A5E4NT86_9HEMI</name>
<dbReference type="OrthoDB" id="6339452at2759"/>
<sequence>MTNCFYFKIILVFVVICAIISENEMYLLNLPEGTTCQNGINNSPDYVCKLINNCSTVEGDIRAGKYPAICSFIGNDPVVCCSPSTSGGTASEGPPAILRPVAKSYSAPEMCRQYSELLKFKYDSVHSSVETNFTTSEPKYLNALNCLNNNNELLTQRIVGGNVAKPGEFPYMVLLGYGGRVNEEKLWGCGGSLISNRWILSAAHCVINSGRTVSWARLGDLKIESDTENKNSRDYQIVDYVVYPEYNRSYVYHDVALFRLQKDVEFSDYIRPVCLNTNRLLHLTTASIIGWGMIRSNGPTSPDLLRADISLITIERCQKSYPPNLYARAVHGIFDDSMICAGDSKEGKDTCSGDSGGPMQIPHERYFCMDTQIGITSFGAYCGSKDTPGIYTRVSHYIAWIEPIVWPRS</sequence>
<protein>
    <submittedName>
        <fullName evidence="10">Serine proteases, trypsin family, serine active site,Peptidase S1, PA clan,Serine proteases, trypsin</fullName>
    </submittedName>
</protein>
<dbReference type="CDD" id="cd00190">
    <property type="entry name" value="Tryp_SPc"/>
    <property type="match status" value="1"/>
</dbReference>
<dbReference type="GO" id="GO:0006508">
    <property type="term" value="P:proteolysis"/>
    <property type="evidence" value="ECO:0007669"/>
    <property type="project" value="UniProtKB-KW"/>
</dbReference>
<reference evidence="10 11" key="1">
    <citation type="submission" date="2019-08" db="EMBL/GenBank/DDBJ databases">
        <authorList>
            <person name="Alioto T."/>
            <person name="Alioto T."/>
            <person name="Gomez Garrido J."/>
        </authorList>
    </citation>
    <scope>NUCLEOTIDE SEQUENCE [LARGE SCALE GENOMIC DNA]</scope>
</reference>
<keyword evidence="3 7" id="KW-0645">Protease</keyword>
<dbReference type="InterPro" id="IPR043504">
    <property type="entry name" value="Peptidase_S1_PA_chymotrypsin"/>
</dbReference>
<dbReference type="PANTHER" id="PTHR24252:SF7">
    <property type="entry name" value="HYALIN"/>
    <property type="match status" value="1"/>
</dbReference>
<dbReference type="PROSITE" id="PS50240">
    <property type="entry name" value="TRYPSIN_DOM"/>
    <property type="match status" value="1"/>
</dbReference>
<feature type="transmembrane region" description="Helical" evidence="8">
    <location>
        <begin position="5"/>
        <end position="21"/>
    </location>
</feature>
<dbReference type="GO" id="GO:0004252">
    <property type="term" value="F:serine-type endopeptidase activity"/>
    <property type="evidence" value="ECO:0007669"/>
    <property type="project" value="InterPro"/>
</dbReference>
<dbReference type="SMART" id="SM00020">
    <property type="entry name" value="Tryp_SPc"/>
    <property type="match status" value="1"/>
</dbReference>
<dbReference type="Proteomes" id="UP000325440">
    <property type="component" value="Unassembled WGS sequence"/>
</dbReference>
<gene>
    <name evidence="10" type="ORF">CINCED_3A015425</name>
</gene>
<evidence type="ECO:0000313" key="11">
    <source>
        <dbReference type="Proteomes" id="UP000325440"/>
    </source>
</evidence>
<dbReference type="PANTHER" id="PTHR24252">
    <property type="entry name" value="ACROSIN-RELATED"/>
    <property type="match status" value="1"/>
</dbReference>
<keyword evidence="2" id="KW-0964">Secreted</keyword>
<evidence type="ECO:0000256" key="3">
    <source>
        <dbReference type="ARBA" id="ARBA00022670"/>
    </source>
</evidence>
<dbReference type="AlphaFoldDB" id="A0A5E4NT86"/>
<evidence type="ECO:0000256" key="8">
    <source>
        <dbReference type="SAM" id="Phobius"/>
    </source>
</evidence>
<evidence type="ECO:0000313" key="10">
    <source>
        <dbReference type="EMBL" id="VVC45543.1"/>
    </source>
</evidence>
<dbReference type="Pfam" id="PF00089">
    <property type="entry name" value="Trypsin"/>
    <property type="match status" value="1"/>
</dbReference>
<proteinExistence type="predicted"/>
<dbReference type="GO" id="GO:0005576">
    <property type="term" value="C:extracellular region"/>
    <property type="evidence" value="ECO:0007669"/>
    <property type="project" value="UniProtKB-SubCell"/>
</dbReference>
<keyword evidence="8" id="KW-0812">Transmembrane</keyword>
<dbReference type="SUPFAM" id="SSF50494">
    <property type="entry name" value="Trypsin-like serine proteases"/>
    <property type="match status" value="1"/>
</dbReference>
<evidence type="ECO:0000256" key="2">
    <source>
        <dbReference type="ARBA" id="ARBA00022525"/>
    </source>
</evidence>
<evidence type="ECO:0000259" key="9">
    <source>
        <dbReference type="PROSITE" id="PS50240"/>
    </source>
</evidence>
<evidence type="ECO:0000256" key="5">
    <source>
        <dbReference type="ARBA" id="ARBA00022825"/>
    </source>
</evidence>
<evidence type="ECO:0000256" key="6">
    <source>
        <dbReference type="ARBA" id="ARBA00023157"/>
    </source>
</evidence>
<dbReference type="InterPro" id="IPR018114">
    <property type="entry name" value="TRYPSIN_HIS"/>
</dbReference>
<organism evidence="10 11">
    <name type="scientific">Cinara cedri</name>
    <dbReference type="NCBI Taxonomy" id="506608"/>
    <lineage>
        <taxon>Eukaryota</taxon>
        <taxon>Metazoa</taxon>
        <taxon>Ecdysozoa</taxon>
        <taxon>Arthropoda</taxon>
        <taxon>Hexapoda</taxon>
        <taxon>Insecta</taxon>
        <taxon>Pterygota</taxon>
        <taxon>Neoptera</taxon>
        <taxon>Paraneoptera</taxon>
        <taxon>Hemiptera</taxon>
        <taxon>Sternorrhyncha</taxon>
        <taxon>Aphidomorpha</taxon>
        <taxon>Aphidoidea</taxon>
        <taxon>Aphididae</taxon>
        <taxon>Lachninae</taxon>
        <taxon>Cinara</taxon>
    </lineage>
</organism>
<keyword evidence="6" id="KW-1015">Disulfide bond</keyword>
<dbReference type="EMBL" id="CABPRJ010002405">
    <property type="protein sequence ID" value="VVC45543.1"/>
    <property type="molecule type" value="Genomic_DNA"/>
</dbReference>
<dbReference type="InterPro" id="IPR001314">
    <property type="entry name" value="Peptidase_S1A"/>
</dbReference>
<evidence type="ECO:0000256" key="4">
    <source>
        <dbReference type="ARBA" id="ARBA00022801"/>
    </source>
</evidence>
<keyword evidence="8" id="KW-1133">Transmembrane helix</keyword>